<dbReference type="GO" id="GO:0008270">
    <property type="term" value="F:zinc ion binding"/>
    <property type="evidence" value="ECO:0007669"/>
    <property type="project" value="InterPro"/>
</dbReference>
<dbReference type="InterPro" id="IPR003615">
    <property type="entry name" value="HNH_nuc"/>
</dbReference>
<dbReference type="Pfam" id="PF01844">
    <property type="entry name" value="HNH"/>
    <property type="match status" value="1"/>
</dbReference>
<dbReference type="GO" id="GO:0003676">
    <property type="term" value="F:nucleic acid binding"/>
    <property type="evidence" value="ECO:0007669"/>
    <property type="project" value="InterPro"/>
</dbReference>
<dbReference type="PANTHER" id="PTHR39639">
    <property type="entry name" value="CHROMOSOME 16, WHOLE GENOME SHOTGUN SEQUENCE"/>
    <property type="match status" value="1"/>
</dbReference>
<gene>
    <name evidence="2" type="ORF">QX249_24760</name>
</gene>
<proteinExistence type="predicted"/>
<comment type="caution">
    <text evidence="2">The sequence shown here is derived from an EMBL/GenBank/DDBJ whole genome shotgun (WGS) entry which is preliminary data.</text>
</comment>
<dbReference type="RefSeq" id="WP_311020950.1">
    <property type="nucleotide sequence ID" value="NZ_JAUHGG010000012.1"/>
</dbReference>
<dbReference type="CDD" id="cd00085">
    <property type="entry name" value="HNHc"/>
    <property type="match status" value="1"/>
</dbReference>
<name>A0AAW8Q5G1_VIBPH</name>
<evidence type="ECO:0000259" key="1">
    <source>
        <dbReference type="SMART" id="SM00507"/>
    </source>
</evidence>
<dbReference type="Pfam" id="PF03235">
    <property type="entry name" value="GmrSD_N"/>
    <property type="match status" value="1"/>
</dbReference>
<dbReference type="SMART" id="SM00507">
    <property type="entry name" value="HNHc"/>
    <property type="match status" value="1"/>
</dbReference>
<dbReference type="Proteomes" id="UP001253193">
    <property type="component" value="Unassembled WGS sequence"/>
</dbReference>
<accession>A0AAW8Q5G1</accession>
<dbReference type="InterPro" id="IPR004919">
    <property type="entry name" value="GmrSD_N"/>
</dbReference>
<reference evidence="2" key="1">
    <citation type="submission" date="2023-06" db="EMBL/GenBank/DDBJ databases">
        <title>Genomic Diversity of Vibrio spp. and Metagenomic Analysis of Pathogens in Florida Gulf Coastal Waters Following Hurricane Ian.</title>
        <authorList>
            <person name="Brumfield K.D."/>
        </authorList>
    </citation>
    <scope>NUCLEOTIDE SEQUENCE</scope>
    <source>
        <strain evidence="2">WBS2B-138</strain>
    </source>
</reference>
<dbReference type="EMBL" id="JAUHGG010000012">
    <property type="protein sequence ID" value="MDS1823857.1"/>
    <property type="molecule type" value="Genomic_DNA"/>
</dbReference>
<evidence type="ECO:0000313" key="3">
    <source>
        <dbReference type="Proteomes" id="UP001253193"/>
    </source>
</evidence>
<evidence type="ECO:0000313" key="2">
    <source>
        <dbReference type="EMBL" id="MDS1823857.1"/>
    </source>
</evidence>
<sequence length="411" mass="47021">MQYVKADESIRNLVGNYRGGELILSPSFQRGYVWSAKQASKLIESILMSIPLPSIYLYELMGDSDKTVREVIDGKQRLTTIIHFVLEKSPWNNGKKFRLTSKYPDLNGKTFNELTVEQKKKIYGTKLRTIEIPSSIDPEMKYTLFERVNVGSVSLNPQEIRNCISRGHLNNWLNDMAESNTCVRLMGNVEKNKRMERQDALLRMCLIQSEWNGRDEIPHLTKTRLDKFMRRHTVIEDKDMEPMFKSVSTALKKALTIFGEDAFKSPKGFDSRSLVAVVSWLMNHEDLVTTNGLGDKLKESLDIAKSDLDFQSASTRTKAGAILHYLDECISERAIRRDPIRRYSRTFAQKLFSESTDKACAICSNQIHSFDDCDVDHRIPWALGGKTSADNAQLTHSRCNRQKGMQVEYNG</sequence>
<dbReference type="PANTHER" id="PTHR39639:SF1">
    <property type="entry name" value="DUF262 DOMAIN-CONTAINING PROTEIN"/>
    <property type="match status" value="1"/>
</dbReference>
<protein>
    <submittedName>
        <fullName evidence="2">DUF262 domain-containing protein</fullName>
    </submittedName>
</protein>
<dbReference type="AlphaFoldDB" id="A0AAW8Q5G1"/>
<dbReference type="Gene3D" id="1.10.30.50">
    <property type="match status" value="1"/>
</dbReference>
<organism evidence="2 3">
    <name type="scientific">Vibrio parahaemolyticus</name>
    <dbReference type="NCBI Taxonomy" id="670"/>
    <lineage>
        <taxon>Bacteria</taxon>
        <taxon>Pseudomonadati</taxon>
        <taxon>Pseudomonadota</taxon>
        <taxon>Gammaproteobacteria</taxon>
        <taxon>Vibrionales</taxon>
        <taxon>Vibrionaceae</taxon>
        <taxon>Vibrio</taxon>
    </lineage>
</organism>
<dbReference type="GO" id="GO:0004519">
    <property type="term" value="F:endonuclease activity"/>
    <property type="evidence" value="ECO:0007669"/>
    <property type="project" value="InterPro"/>
</dbReference>
<dbReference type="InterPro" id="IPR002711">
    <property type="entry name" value="HNH"/>
</dbReference>
<feature type="domain" description="HNH nuclease" evidence="1">
    <location>
        <begin position="348"/>
        <end position="401"/>
    </location>
</feature>